<feature type="signal peptide" evidence="2">
    <location>
        <begin position="1"/>
        <end position="22"/>
    </location>
</feature>
<dbReference type="OrthoDB" id="5817226at2"/>
<evidence type="ECO:0000313" key="4">
    <source>
        <dbReference type="EMBL" id="PQJ87848.1"/>
    </source>
</evidence>
<dbReference type="InterPro" id="IPR053713">
    <property type="entry name" value="Bact_OM_Channel_sf"/>
</dbReference>
<evidence type="ECO:0000313" key="3">
    <source>
        <dbReference type="EMBL" id="GLR73487.1"/>
    </source>
</evidence>
<dbReference type="Pfam" id="PF06178">
    <property type="entry name" value="KdgM"/>
    <property type="match status" value="1"/>
</dbReference>
<dbReference type="RefSeq" id="WP_105064166.1">
    <property type="nucleotide sequence ID" value="NZ_BSOU01000001.1"/>
</dbReference>
<reference evidence="4 5" key="2">
    <citation type="submission" date="2016-12" db="EMBL/GenBank/DDBJ databases">
        <title>Diversity of luminous bacteria.</title>
        <authorList>
            <person name="Yoshizawa S."/>
            <person name="Kogure K."/>
        </authorList>
    </citation>
    <scope>NUCLEOTIDE SEQUENCE [LARGE SCALE GENOMIC DNA]</scope>
    <source>
        <strain evidence="4 5">NBRC 105001</strain>
    </source>
</reference>
<dbReference type="PANTHER" id="PTHR38105">
    <property type="entry name" value="OUTER MEMBRANE PROTEIN-RELATED-RELATED"/>
    <property type="match status" value="1"/>
</dbReference>
<dbReference type="EMBL" id="MSCP01000002">
    <property type="protein sequence ID" value="PQJ87848.1"/>
    <property type="molecule type" value="Genomic_DNA"/>
</dbReference>
<accession>A0A2S7X914</accession>
<keyword evidence="1 2" id="KW-0732">Signal</keyword>
<proteinExistence type="predicted"/>
<evidence type="ECO:0000256" key="2">
    <source>
        <dbReference type="SAM" id="SignalP"/>
    </source>
</evidence>
<comment type="caution">
    <text evidence="4">The sequence shown here is derived from an EMBL/GenBank/DDBJ whole genome shotgun (WGS) entry which is preliminary data.</text>
</comment>
<reference evidence="6" key="3">
    <citation type="journal article" date="2019" name="Int. J. Syst. Evol. Microbiol.">
        <title>The Global Catalogue of Microorganisms (GCM) 10K type strain sequencing project: providing services to taxonomists for standard genome sequencing and annotation.</title>
        <authorList>
            <consortium name="The Broad Institute Genomics Platform"/>
            <consortium name="The Broad Institute Genome Sequencing Center for Infectious Disease"/>
            <person name="Wu L."/>
            <person name="Ma J."/>
        </authorList>
    </citation>
    <scope>NUCLEOTIDE SEQUENCE [LARGE SCALE GENOMIC DNA]</scope>
    <source>
        <strain evidence="6">NBRC 105001</strain>
    </source>
</reference>
<gene>
    <name evidence="4" type="ORF">BTO23_17340</name>
    <name evidence="3" type="ORF">GCM10007855_03600</name>
</gene>
<keyword evidence="6" id="KW-1185">Reference proteome</keyword>
<dbReference type="EMBL" id="BSOU01000001">
    <property type="protein sequence ID" value="GLR73487.1"/>
    <property type="molecule type" value="Genomic_DNA"/>
</dbReference>
<dbReference type="Gene3D" id="2.40.160.40">
    <property type="entry name" value="monomeric porin ompg"/>
    <property type="match status" value="1"/>
</dbReference>
<dbReference type="InterPro" id="IPR009331">
    <property type="entry name" value="Oligogalacturonate-sp_porin"/>
</dbReference>
<dbReference type="PANTHER" id="PTHR38105:SF5">
    <property type="entry name" value="OUTER MEMBRANE PROTEIN"/>
    <property type="match status" value="1"/>
</dbReference>
<dbReference type="Proteomes" id="UP001156660">
    <property type="component" value="Unassembled WGS sequence"/>
</dbReference>
<dbReference type="GO" id="GO:0015288">
    <property type="term" value="F:porin activity"/>
    <property type="evidence" value="ECO:0007669"/>
    <property type="project" value="TreeGrafter"/>
</dbReference>
<organism evidence="4 5">
    <name type="scientific">Aliivibrio sifiae</name>
    <dbReference type="NCBI Taxonomy" id="566293"/>
    <lineage>
        <taxon>Bacteria</taxon>
        <taxon>Pseudomonadati</taxon>
        <taxon>Pseudomonadota</taxon>
        <taxon>Gammaproteobacteria</taxon>
        <taxon>Vibrionales</taxon>
        <taxon>Vibrionaceae</taxon>
        <taxon>Aliivibrio</taxon>
    </lineage>
</organism>
<protein>
    <recommendedName>
        <fullName evidence="7">Porin</fullName>
    </recommendedName>
</protein>
<name>A0A2S7X914_9GAMM</name>
<dbReference type="AlphaFoldDB" id="A0A2S7X914"/>
<feature type="chain" id="PRO_5015441751" description="Porin" evidence="2">
    <location>
        <begin position="23"/>
        <end position="242"/>
    </location>
</feature>
<sequence length="242" mass="28689">MKQSYKVIIASGLAIFATQTLANDYKTTVEYRHEYKDGNNKHADRVKMFLDTGKNIGFELDARYNNKDQDQMYDEMSMNGSELSIFYYDKIAENTTGLLGSSLDFNPDGLVYVPYVRVNHSFDNGFRAQARYKWKIWDYTQTNAAGEKYTSKIQELDTWLGYNTGKWDFQYEFQIWNETDDDAKPQFDNESYDYLHNFRIMYSFVNPDGTKWRPFVEVGNVRQDSYSDNRQTRYRVGIKYTW</sequence>
<evidence type="ECO:0000256" key="1">
    <source>
        <dbReference type="ARBA" id="ARBA00022729"/>
    </source>
</evidence>
<evidence type="ECO:0000313" key="6">
    <source>
        <dbReference type="Proteomes" id="UP001156660"/>
    </source>
</evidence>
<dbReference type="GO" id="GO:0009279">
    <property type="term" value="C:cell outer membrane"/>
    <property type="evidence" value="ECO:0007669"/>
    <property type="project" value="TreeGrafter"/>
</dbReference>
<dbReference type="GO" id="GO:0015772">
    <property type="term" value="P:oligosaccharide transport"/>
    <property type="evidence" value="ECO:0007669"/>
    <property type="project" value="TreeGrafter"/>
</dbReference>
<evidence type="ECO:0008006" key="7">
    <source>
        <dbReference type="Google" id="ProtNLM"/>
    </source>
</evidence>
<evidence type="ECO:0000313" key="5">
    <source>
        <dbReference type="Proteomes" id="UP000239273"/>
    </source>
</evidence>
<dbReference type="Proteomes" id="UP000239273">
    <property type="component" value="Unassembled WGS sequence"/>
</dbReference>
<reference evidence="3" key="4">
    <citation type="submission" date="2023-01" db="EMBL/GenBank/DDBJ databases">
        <title>Draft genome sequence of Aliivibrio sifiae strain NBRC 105001.</title>
        <authorList>
            <person name="Sun Q."/>
            <person name="Mori K."/>
        </authorList>
    </citation>
    <scope>NUCLEOTIDE SEQUENCE</scope>
    <source>
        <strain evidence="3">NBRC 105001</strain>
    </source>
</reference>
<reference evidence="3" key="1">
    <citation type="journal article" date="2014" name="Int. J. Syst. Evol. Microbiol.">
        <title>Complete genome of a new Firmicutes species belonging to the dominant human colonic microbiota ('Ruminococcus bicirculans') reveals two chromosomes and a selective capacity to utilize plant glucans.</title>
        <authorList>
            <consortium name="NISC Comparative Sequencing Program"/>
            <person name="Wegmann U."/>
            <person name="Louis P."/>
            <person name="Goesmann A."/>
            <person name="Henrissat B."/>
            <person name="Duncan S.H."/>
            <person name="Flint H.J."/>
        </authorList>
    </citation>
    <scope>NUCLEOTIDE SEQUENCE</scope>
    <source>
        <strain evidence="3">NBRC 105001</strain>
    </source>
</reference>